<sequence length="337" mass="39176">MHVTNLANFDTSYWQPKDPAWLAAREAQWPEIEILLFELNKSKKAVGVIKRYFFKGTLPDWDKLSGWDNYERHLDLMLFLYLHPSQDPAVLAPLRDAYIRLRHVQPRDIETGFQQLISIGMIQAAGGGGHRFRYETVAKALPHLLANFSVGDDGFITIKAHITGHSERLFRLLFTDPQQQVINLPKRLPAQIPQHGFRDVWEWSQWLTLELPLGPCASDMLYQYDYPLEFWYAQCGCDLPRFDQAARSPRVVELFIKAFYRFQHFFDVHAADDPRAPLVRKVVQMLDTREFVQPVKLLWNEVKAGEVVVTDPWSPDCKLKKSALWSAFKIKPEWPSV</sequence>
<gene>
    <name evidence="1" type="ORF">SAMN05216214_112105</name>
</gene>
<dbReference type="EMBL" id="FOAS01000012">
    <property type="protein sequence ID" value="SEL45571.1"/>
    <property type="molecule type" value="Genomic_DNA"/>
</dbReference>
<keyword evidence="2" id="KW-1185">Reference proteome</keyword>
<name>A0A1H7QBN4_9GAMM</name>
<organism evidence="1 2">
    <name type="scientific">Atopomonas hussainii</name>
    <dbReference type="NCBI Taxonomy" id="1429083"/>
    <lineage>
        <taxon>Bacteria</taxon>
        <taxon>Pseudomonadati</taxon>
        <taxon>Pseudomonadota</taxon>
        <taxon>Gammaproteobacteria</taxon>
        <taxon>Pseudomonadales</taxon>
        <taxon>Pseudomonadaceae</taxon>
        <taxon>Atopomonas</taxon>
    </lineage>
</organism>
<dbReference type="Proteomes" id="UP000185766">
    <property type="component" value="Unassembled WGS sequence"/>
</dbReference>
<protein>
    <submittedName>
        <fullName evidence="1">Uncharacterized protein</fullName>
    </submittedName>
</protein>
<accession>A0A1H7QBN4</accession>
<evidence type="ECO:0000313" key="2">
    <source>
        <dbReference type="Proteomes" id="UP000185766"/>
    </source>
</evidence>
<dbReference type="AlphaFoldDB" id="A0A1H7QBN4"/>
<proteinExistence type="predicted"/>
<reference evidence="1 2" key="1">
    <citation type="submission" date="2016-10" db="EMBL/GenBank/DDBJ databases">
        <authorList>
            <person name="de Groot N.N."/>
        </authorList>
    </citation>
    <scope>NUCLEOTIDE SEQUENCE [LARGE SCALE GENOMIC DNA]</scope>
    <source>
        <strain evidence="1 2">JCM 19513</strain>
    </source>
</reference>
<evidence type="ECO:0000313" key="1">
    <source>
        <dbReference type="EMBL" id="SEL45571.1"/>
    </source>
</evidence>